<sequence length="955" mass="107676">MAILKSKRAHVGHAAGIYSDLTLDGPEIGTLVAVVDRAKNLPNRKTIGKQDPYCAMRLAKEAKKTDTDRRGGQTPKWDQELRFIVHDSPDYYKLKVSVFNDDKKTDLIGEAWIDLTDVVKLGGGQADLWQQLTFKGKYAGEVRTELTFYDTREKPQEKRRTKEKQQITPTNSSSDISLPAQRSLGPREIMRRPLPVSPAAAAAAAAASPTPQSVPQAEPLAPQRPPKEPSEEQPQVHAPVARRLRGASASPHPEPTQEQPYDERHGQTGATYQDQHYQQPQQQYTHSLPPELPQQPQQYPPGQQYQEYQPDSRDFDGAYLKTGYELDVYQPESHMVPSPYPDSRENWQDHRPQSVHMHSEPVTPQHSSPFARPTPPSVNSDSQLQRYHPHQGPDFEGAYASGYRDSPLRQSMSHHDIQPYPAEHAVAAPPLPPKHRDTPPRKQRNEYPPSAYTPQPLRVAPKRSSVSERSPLQLIEDDYDGRVQDEWESQQTLQRHSMYEALQPQQHEISEQQLQLYGRRQTYDTQPYLPGSQQYPPQSQPQVQRPTPQRRRNSYEIRHPSFGQQSLGEQMLEEPQSMMLIESRPSGFDQSRQPTVQDAPPSPGPSPDLQPALARKAVGDQPKRLSALPFGPDCYDVLNPAQSPVTNENTIFQTPAQAKEAQRMREVEKIRDLGPIIGNDGREIDPSDHLPSDTWAPEPERKNKKPEHVIHIRSKNDTNKPRGARASPIVIRHNHSASSPITPALTNSPAVQTPVSAGGRNKLQKSMPTRPLPNQPYGSPQTFSRNFPAAASSPALVGPPHHVHFDEVPQYQQRPAEPRRPSFDNRVPDHLTRPPLSEYQVPVGNSYQPRRASYNRPSPQRAIEPAYDTTPTKEHSHHAYSPSHEQSPYDSQYDYGYENSPSHPPPRVRQQQSQQHYDDALAAEMSLIDIGPSRNSYHQGSMGRSMVRSRGAYGM</sequence>
<reference evidence="1" key="1">
    <citation type="submission" date="2022-10" db="EMBL/GenBank/DDBJ databases">
        <title>Culturing micro-colonial fungi from biological soil crusts in the Mojave desert and describing Neophaeococcomyces mojavensis, and introducing the new genera and species Taxawa tesnikishii.</title>
        <authorList>
            <person name="Kurbessoian T."/>
            <person name="Stajich J.E."/>
        </authorList>
    </citation>
    <scope>NUCLEOTIDE SEQUENCE</scope>
    <source>
        <strain evidence="1">JES_112</strain>
    </source>
</reference>
<proteinExistence type="predicted"/>
<evidence type="ECO:0000313" key="1">
    <source>
        <dbReference type="EMBL" id="KAJ9663335.1"/>
    </source>
</evidence>
<comment type="caution">
    <text evidence="1">The sequence shown here is derived from an EMBL/GenBank/DDBJ whole genome shotgun (WGS) entry which is preliminary data.</text>
</comment>
<organism evidence="1 2">
    <name type="scientific">Neophaeococcomyces mojaviensis</name>
    <dbReference type="NCBI Taxonomy" id="3383035"/>
    <lineage>
        <taxon>Eukaryota</taxon>
        <taxon>Fungi</taxon>
        <taxon>Dikarya</taxon>
        <taxon>Ascomycota</taxon>
        <taxon>Pezizomycotina</taxon>
        <taxon>Eurotiomycetes</taxon>
        <taxon>Chaetothyriomycetidae</taxon>
        <taxon>Chaetothyriales</taxon>
        <taxon>Chaetothyriales incertae sedis</taxon>
        <taxon>Neophaeococcomyces</taxon>
    </lineage>
</organism>
<protein>
    <submittedName>
        <fullName evidence="1">Uncharacterized protein</fullName>
    </submittedName>
</protein>
<accession>A0ACC3AIL9</accession>
<name>A0ACC3AIL9_9EURO</name>
<dbReference type="Proteomes" id="UP001172386">
    <property type="component" value="Unassembled WGS sequence"/>
</dbReference>
<keyword evidence="2" id="KW-1185">Reference proteome</keyword>
<gene>
    <name evidence="1" type="ORF">H2198_000852</name>
</gene>
<dbReference type="EMBL" id="JAPDRQ010000009">
    <property type="protein sequence ID" value="KAJ9663335.1"/>
    <property type="molecule type" value="Genomic_DNA"/>
</dbReference>
<evidence type="ECO:0000313" key="2">
    <source>
        <dbReference type="Proteomes" id="UP001172386"/>
    </source>
</evidence>